<reference evidence="2 3" key="1">
    <citation type="submission" date="2023-11" db="EMBL/GenBank/DDBJ databases">
        <title>Halocaridina rubra genome assembly.</title>
        <authorList>
            <person name="Smith C."/>
        </authorList>
    </citation>
    <scope>NUCLEOTIDE SEQUENCE [LARGE SCALE GENOMIC DNA]</scope>
    <source>
        <strain evidence="2">EP-1</strain>
        <tissue evidence="2">Whole</tissue>
    </source>
</reference>
<name>A0AAN8X3L1_HALRR</name>
<evidence type="ECO:0000313" key="3">
    <source>
        <dbReference type="Proteomes" id="UP001381693"/>
    </source>
</evidence>
<protein>
    <submittedName>
        <fullName evidence="2">Uncharacterized protein</fullName>
    </submittedName>
</protein>
<accession>A0AAN8X3L1</accession>
<dbReference type="EMBL" id="JAXCGZ010013547">
    <property type="protein sequence ID" value="KAK7072314.1"/>
    <property type="molecule type" value="Genomic_DNA"/>
</dbReference>
<evidence type="ECO:0000256" key="1">
    <source>
        <dbReference type="SAM" id="MobiDB-lite"/>
    </source>
</evidence>
<keyword evidence="3" id="KW-1185">Reference proteome</keyword>
<feature type="region of interest" description="Disordered" evidence="1">
    <location>
        <begin position="1"/>
        <end position="25"/>
    </location>
</feature>
<dbReference type="Proteomes" id="UP001381693">
    <property type="component" value="Unassembled WGS sequence"/>
</dbReference>
<organism evidence="2 3">
    <name type="scientific">Halocaridina rubra</name>
    <name type="common">Hawaiian red shrimp</name>
    <dbReference type="NCBI Taxonomy" id="373956"/>
    <lineage>
        <taxon>Eukaryota</taxon>
        <taxon>Metazoa</taxon>
        <taxon>Ecdysozoa</taxon>
        <taxon>Arthropoda</taxon>
        <taxon>Crustacea</taxon>
        <taxon>Multicrustacea</taxon>
        <taxon>Malacostraca</taxon>
        <taxon>Eumalacostraca</taxon>
        <taxon>Eucarida</taxon>
        <taxon>Decapoda</taxon>
        <taxon>Pleocyemata</taxon>
        <taxon>Caridea</taxon>
        <taxon>Atyoidea</taxon>
        <taxon>Atyidae</taxon>
        <taxon>Halocaridina</taxon>
    </lineage>
</organism>
<evidence type="ECO:0000313" key="2">
    <source>
        <dbReference type="EMBL" id="KAK7072314.1"/>
    </source>
</evidence>
<proteinExistence type="predicted"/>
<dbReference type="AlphaFoldDB" id="A0AAN8X3L1"/>
<gene>
    <name evidence="2" type="ORF">SK128_020903</name>
</gene>
<comment type="caution">
    <text evidence="2">The sequence shown here is derived from an EMBL/GenBank/DDBJ whole genome shotgun (WGS) entry which is preliminary data.</text>
</comment>
<sequence>MGSKTKLKYKEDSVNGSRMENDAADAPGRECYAQQVALDCQEATASKCKLS</sequence>
<feature type="non-terminal residue" evidence="2">
    <location>
        <position position="51"/>
    </location>
</feature>